<protein>
    <submittedName>
        <fullName evidence="2">6978_t:CDS:1</fullName>
    </submittedName>
</protein>
<feature type="non-terminal residue" evidence="2">
    <location>
        <position position="107"/>
    </location>
</feature>
<gene>
    <name evidence="2" type="ORF">FMOSSE_LOCUS16204</name>
</gene>
<dbReference type="Proteomes" id="UP000789375">
    <property type="component" value="Unassembled WGS sequence"/>
</dbReference>
<feature type="compositionally biased region" description="Polar residues" evidence="1">
    <location>
        <begin position="87"/>
        <end position="107"/>
    </location>
</feature>
<proteinExistence type="predicted"/>
<name>A0A9N9IMM2_FUNMO</name>
<feature type="region of interest" description="Disordered" evidence="1">
    <location>
        <begin position="86"/>
        <end position="107"/>
    </location>
</feature>
<dbReference type="AlphaFoldDB" id="A0A9N9IMM2"/>
<sequence length="107" mass="12136">PVDADLQFYLQPNSLEYGRKTGVTILKSNGASDPEVMALSRHKTIKGLAAYERPCEVLQEINNQLNQPKNFTLALSFYQESQKIHQDNQNNNFVEHNSSVQQTSINE</sequence>
<keyword evidence="3" id="KW-1185">Reference proteome</keyword>
<evidence type="ECO:0000313" key="2">
    <source>
        <dbReference type="EMBL" id="CAG8741957.1"/>
    </source>
</evidence>
<comment type="caution">
    <text evidence="2">The sequence shown here is derived from an EMBL/GenBank/DDBJ whole genome shotgun (WGS) entry which is preliminary data.</text>
</comment>
<dbReference type="EMBL" id="CAJVPP010021060">
    <property type="protein sequence ID" value="CAG8741957.1"/>
    <property type="molecule type" value="Genomic_DNA"/>
</dbReference>
<evidence type="ECO:0000313" key="3">
    <source>
        <dbReference type="Proteomes" id="UP000789375"/>
    </source>
</evidence>
<accession>A0A9N9IMM2</accession>
<organism evidence="2 3">
    <name type="scientific">Funneliformis mosseae</name>
    <name type="common">Endomycorrhizal fungus</name>
    <name type="synonym">Glomus mosseae</name>
    <dbReference type="NCBI Taxonomy" id="27381"/>
    <lineage>
        <taxon>Eukaryota</taxon>
        <taxon>Fungi</taxon>
        <taxon>Fungi incertae sedis</taxon>
        <taxon>Mucoromycota</taxon>
        <taxon>Glomeromycotina</taxon>
        <taxon>Glomeromycetes</taxon>
        <taxon>Glomerales</taxon>
        <taxon>Glomeraceae</taxon>
        <taxon>Funneliformis</taxon>
    </lineage>
</organism>
<evidence type="ECO:0000256" key="1">
    <source>
        <dbReference type="SAM" id="MobiDB-lite"/>
    </source>
</evidence>
<reference evidence="2" key="1">
    <citation type="submission" date="2021-06" db="EMBL/GenBank/DDBJ databases">
        <authorList>
            <person name="Kallberg Y."/>
            <person name="Tangrot J."/>
            <person name="Rosling A."/>
        </authorList>
    </citation>
    <scope>NUCLEOTIDE SEQUENCE</scope>
    <source>
        <strain evidence="2">87-6 pot B 2015</strain>
    </source>
</reference>
<feature type="non-terminal residue" evidence="2">
    <location>
        <position position="1"/>
    </location>
</feature>